<evidence type="ECO:0000256" key="1">
    <source>
        <dbReference type="SAM" id="MobiDB-lite"/>
    </source>
</evidence>
<protein>
    <submittedName>
        <fullName evidence="2">Uncharacterized protein</fullName>
    </submittedName>
</protein>
<keyword evidence="3" id="KW-1185">Reference proteome</keyword>
<proteinExistence type="predicted"/>
<feature type="region of interest" description="Disordered" evidence="1">
    <location>
        <begin position="169"/>
        <end position="253"/>
    </location>
</feature>
<reference evidence="2 3" key="1">
    <citation type="journal article" date="2018" name="IMA Fungus">
        <title>IMA Genome-F 9: Draft genome sequence of Annulohypoxylon stygium, Aspergillus mulundensis, Berkeleyomyces basicola (syn. Thielaviopsis basicola), Ceratocystis smalleyi, two Cercospora beticola strains, Coleophoma cylindrospora, Fusarium fracticaudum, Phialophora cf. hyalina, and Morchella septimelata.</title>
        <authorList>
            <person name="Wingfield B.D."/>
            <person name="Bills G.F."/>
            <person name="Dong Y."/>
            <person name="Huang W."/>
            <person name="Nel W.J."/>
            <person name="Swalarsk-Parry B.S."/>
            <person name="Vaghefi N."/>
            <person name="Wilken P.M."/>
            <person name="An Z."/>
            <person name="de Beer Z.W."/>
            <person name="De Vos L."/>
            <person name="Chen L."/>
            <person name="Duong T.A."/>
            <person name="Gao Y."/>
            <person name="Hammerbacher A."/>
            <person name="Kikkert J.R."/>
            <person name="Li Y."/>
            <person name="Li H."/>
            <person name="Li K."/>
            <person name="Li Q."/>
            <person name="Liu X."/>
            <person name="Ma X."/>
            <person name="Naidoo K."/>
            <person name="Pethybridge S.J."/>
            <person name="Sun J."/>
            <person name="Steenkamp E.T."/>
            <person name="van der Nest M.A."/>
            <person name="van Wyk S."/>
            <person name="Wingfield M.J."/>
            <person name="Xiong C."/>
            <person name="Yue Q."/>
            <person name="Zhang X."/>
        </authorList>
    </citation>
    <scope>NUCLEOTIDE SEQUENCE [LARGE SCALE GENOMIC DNA]</scope>
    <source>
        <strain evidence="2 3">BP5796</strain>
    </source>
</reference>
<evidence type="ECO:0000313" key="3">
    <source>
        <dbReference type="Proteomes" id="UP000256328"/>
    </source>
</evidence>
<dbReference type="Proteomes" id="UP000256328">
    <property type="component" value="Unassembled WGS sequence"/>
</dbReference>
<dbReference type="AlphaFoldDB" id="A0A3D8QU94"/>
<feature type="compositionally biased region" description="Basic and acidic residues" evidence="1">
    <location>
        <begin position="215"/>
        <end position="253"/>
    </location>
</feature>
<feature type="compositionally biased region" description="Basic residues" evidence="1">
    <location>
        <begin position="79"/>
        <end position="89"/>
    </location>
</feature>
<evidence type="ECO:0000313" key="2">
    <source>
        <dbReference type="EMBL" id="RDW65345.1"/>
    </source>
</evidence>
<feature type="compositionally biased region" description="Basic residues" evidence="1">
    <location>
        <begin position="191"/>
        <end position="205"/>
    </location>
</feature>
<name>A0A3D8QU94_9HELO</name>
<feature type="region of interest" description="Disordered" evidence="1">
    <location>
        <begin position="64"/>
        <end position="147"/>
    </location>
</feature>
<accession>A0A3D8QU94</accession>
<organism evidence="2 3">
    <name type="scientific">Coleophoma crateriformis</name>
    <dbReference type="NCBI Taxonomy" id="565419"/>
    <lineage>
        <taxon>Eukaryota</taxon>
        <taxon>Fungi</taxon>
        <taxon>Dikarya</taxon>
        <taxon>Ascomycota</taxon>
        <taxon>Pezizomycotina</taxon>
        <taxon>Leotiomycetes</taxon>
        <taxon>Helotiales</taxon>
        <taxon>Dermateaceae</taxon>
        <taxon>Coleophoma</taxon>
    </lineage>
</organism>
<dbReference type="OrthoDB" id="3439480at2759"/>
<gene>
    <name evidence="2" type="ORF">BP5796_10037</name>
</gene>
<comment type="caution">
    <text evidence="2">The sequence shown here is derived from an EMBL/GenBank/DDBJ whole genome shotgun (WGS) entry which is preliminary data.</text>
</comment>
<dbReference type="EMBL" id="PDLN01000015">
    <property type="protein sequence ID" value="RDW65345.1"/>
    <property type="molecule type" value="Genomic_DNA"/>
</dbReference>
<sequence length="373" mass="43969">MCVENIYVDIYPDGREVEFRQTSICQYGELSRPCQTLTTLENPPRHIQYGEISTEAMLTQSAFYPRTPHTPPRSSSGSQHRRSGSHHRNSGGYVSEDNHHRSRHNSGLAAAGNGRKFRQHRKERIIIVDSPPTPRTPPQLFSQVFTAPSSPATPPYVFEPHVGRGRPIIVDERPLRRKRVDSRDAVVGHRSPGRPRSRSHSRPRHSSQDVPSFSERARRLEEEQRRGEEREERRRKRNEREERDAERETERRLQERIAQQNAEILRRPAVPMPPPRLHERDFLRPIIQQSAIMQDLMADLTLDGAARRAEEGRRREERERLTRVRFEDEVQAREDEAMRQRLRERQMPRRRFSVGPGYRRHRVLYDDGVYRYE</sequence>